<evidence type="ECO:0000256" key="1">
    <source>
        <dbReference type="SAM" id="MobiDB-lite"/>
    </source>
</evidence>
<sequence>MQREVKRAKPAGSKPKKVGRPSSQSKAQNAKEYSEKKQKYIYKSKLIDPKQVAKVPQILHDIGQLETIQGRLTREEADAAIQGYKGGVRQK</sequence>
<evidence type="ECO:0000313" key="2">
    <source>
        <dbReference type="EMBL" id="KAA6368133.1"/>
    </source>
</evidence>
<accession>A0A5J4UD77</accession>
<dbReference type="EMBL" id="SNRW01017653">
    <property type="protein sequence ID" value="KAA6368133.1"/>
    <property type="molecule type" value="Genomic_DNA"/>
</dbReference>
<protein>
    <submittedName>
        <fullName evidence="2">Uncharacterized protein</fullName>
    </submittedName>
</protein>
<dbReference type="Proteomes" id="UP000324800">
    <property type="component" value="Unassembled WGS sequence"/>
</dbReference>
<evidence type="ECO:0000313" key="3">
    <source>
        <dbReference type="Proteomes" id="UP000324800"/>
    </source>
</evidence>
<organism evidence="2 3">
    <name type="scientific">Streblomastix strix</name>
    <dbReference type="NCBI Taxonomy" id="222440"/>
    <lineage>
        <taxon>Eukaryota</taxon>
        <taxon>Metamonada</taxon>
        <taxon>Preaxostyla</taxon>
        <taxon>Oxymonadida</taxon>
        <taxon>Streblomastigidae</taxon>
        <taxon>Streblomastix</taxon>
    </lineage>
</organism>
<proteinExistence type="predicted"/>
<feature type="region of interest" description="Disordered" evidence="1">
    <location>
        <begin position="1"/>
        <end position="35"/>
    </location>
</feature>
<dbReference type="AlphaFoldDB" id="A0A5J4UD77"/>
<comment type="caution">
    <text evidence="2">The sequence shown here is derived from an EMBL/GenBank/DDBJ whole genome shotgun (WGS) entry which is preliminary data.</text>
</comment>
<name>A0A5J4UD77_9EUKA</name>
<feature type="compositionally biased region" description="Basic residues" evidence="1">
    <location>
        <begin position="8"/>
        <end position="19"/>
    </location>
</feature>
<gene>
    <name evidence="2" type="ORF">EZS28_036340</name>
</gene>
<reference evidence="2 3" key="1">
    <citation type="submission" date="2019-03" db="EMBL/GenBank/DDBJ databases">
        <title>Single cell metagenomics reveals metabolic interactions within the superorganism composed of flagellate Streblomastix strix and complex community of Bacteroidetes bacteria on its surface.</title>
        <authorList>
            <person name="Treitli S.C."/>
            <person name="Kolisko M."/>
            <person name="Husnik F."/>
            <person name="Keeling P."/>
            <person name="Hampl V."/>
        </authorList>
    </citation>
    <scope>NUCLEOTIDE SEQUENCE [LARGE SCALE GENOMIC DNA]</scope>
    <source>
        <strain evidence="2">ST1C</strain>
    </source>
</reference>